<dbReference type="Proteomes" id="UP001303902">
    <property type="component" value="Chromosome"/>
</dbReference>
<dbReference type="InterPro" id="IPR007497">
    <property type="entry name" value="SIMPL/DUF541"/>
</dbReference>
<accession>A0ABZ0L2H5</accession>
<protein>
    <submittedName>
        <fullName evidence="1">SIMPL domain-containing protein</fullName>
    </submittedName>
</protein>
<evidence type="ECO:0000313" key="1">
    <source>
        <dbReference type="EMBL" id="WOV86313.1"/>
    </source>
</evidence>
<evidence type="ECO:0000313" key="2">
    <source>
        <dbReference type="Proteomes" id="UP001303902"/>
    </source>
</evidence>
<keyword evidence="2" id="KW-1185">Reference proteome</keyword>
<dbReference type="RefSeq" id="WP_317965373.1">
    <property type="nucleotide sequence ID" value="NZ_CP129118.1"/>
</dbReference>
<gene>
    <name evidence="1" type="ORF">QWT69_10210</name>
</gene>
<dbReference type="Gene3D" id="3.30.70.2970">
    <property type="entry name" value="Protein of unknown function (DUF541), domain 2"/>
    <property type="match status" value="1"/>
</dbReference>
<sequence length="216" mass="23911">MYYPYISQRYEHSTRKITVTGNGQVAVEPDVATVQIEVSTVNAQVSVAQEQNAEIMNRVIQSILQLGVPRENIRTVSYTVSPQYDYIDGKQIFRGYEVNNSISVKLTDMQQVGTVIDTAVANGVNRVSNIQFSVEDESIYKQQAIENALKDAQLKANTIAQSLKLSIQPQPIKVTELPAANNPVLYKSVAMSDMSSTPIEQGQIIITATMSVQYSF</sequence>
<proteinExistence type="predicted"/>
<reference evidence="1 2" key="1">
    <citation type="submission" date="2023-06" db="EMBL/GenBank/DDBJ databases">
        <title>Sporosarcina sp. nov., isolated from Korean tranditional fermented seafood 'Jeotgal'.</title>
        <authorList>
            <person name="Yang A.I."/>
            <person name="Shin N.-R."/>
        </authorList>
    </citation>
    <scope>NUCLEOTIDE SEQUENCE [LARGE SCALE GENOMIC DNA]</scope>
    <source>
        <strain evidence="1 2">T2O-4</strain>
    </source>
</reference>
<dbReference type="EMBL" id="CP129118">
    <property type="protein sequence ID" value="WOV86313.1"/>
    <property type="molecule type" value="Genomic_DNA"/>
</dbReference>
<dbReference type="PANTHER" id="PTHR34387:SF1">
    <property type="entry name" value="PERIPLASMIC IMMUNOGENIC PROTEIN"/>
    <property type="match status" value="1"/>
</dbReference>
<organism evidence="1 2">
    <name type="scientific">Sporosarcina oncorhynchi</name>
    <dbReference type="NCBI Taxonomy" id="3056444"/>
    <lineage>
        <taxon>Bacteria</taxon>
        <taxon>Bacillati</taxon>
        <taxon>Bacillota</taxon>
        <taxon>Bacilli</taxon>
        <taxon>Bacillales</taxon>
        <taxon>Caryophanaceae</taxon>
        <taxon>Sporosarcina</taxon>
    </lineage>
</organism>
<dbReference type="Pfam" id="PF04402">
    <property type="entry name" value="SIMPL"/>
    <property type="match status" value="1"/>
</dbReference>
<dbReference type="Gene3D" id="3.30.110.170">
    <property type="entry name" value="Protein of unknown function (DUF541), domain 1"/>
    <property type="match status" value="1"/>
</dbReference>
<dbReference type="InterPro" id="IPR052022">
    <property type="entry name" value="26kDa_periplasmic_antigen"/>
</dbReference>
<dbReference type="PANTHER" id="PTHR34387">
    <property type="entry name" value="SLR1258 PROTEIN"/>
    <property type="match status" value="1"/>
</dbReference>
<name>A0ABZ0L2H5_9BACL</name>